<evidence type="ECO:0000256" key="1">
    <source>
        <dbReference type="ARBA" id="ARBA00000985"/>
    </source>
</evidence>
<sequence length="456" mass="50404">MGKLWGGRFSEPTNAFVESFSASIDYDVRLYRQDIRGSIAHCGMLARQEIIPQADADQIITGLEQVRGEIERGEMPFSNSLEDIHMHVESRLREIIGPVAGKLHTARSRNDQVATDFRLYLREELDAILEQIQHLQSGLVGLAEKHADTIMPGFTHMQSAQPVTFGHHMMAYYEMLSRDYGRFADLRPRLNRMPLGSAALAGTTFPLDRASVAKDLAFDGLCENSLDAVSDRDFAIEMMSASSILMMHLSRFSEELILWSGPAYGFIQIPDAFCTGSSIMPQKKNPDVPELVRGKVGRVYGALNSILTLMKGLPLAYNRDMQEDKEAVFDAVDTVRACLRVFGDMVPGMEPNKEVMRRAAGAGFATATDLADYLVRKQIPFREAHEIVGTIVRICEDKGCDLDELTLADMQAVDSRIEADVVDVLSVEASVNARKAVGGTAVETVRQAIAIAKRSV</sequence>
<comment type="catalytic activity">
    <reaction evidence="1 7">
        <text>2-(N(omega)-L-arginino)succinate = fumarate + L-arginine</text>
        <dbReference type="Rhea" id="RHEA:24020"/>
        <dbReference type="ChEBI" id="CHEBI:29806"/>
        <dbReference type="ChEBI" id="CHEBI:32682"/>
        <dbReference type="ChEBI" id="CHEBI:57472"/>
        <dbReference type="EC" id="4.3.2.1"/>
    </reaction>
</comment>
<dbReference type="GO" id="GO:0005829">
    <property type="term" value="C:cytosol"/>
    <property type="evidence" value="ECO:0007669"/>
    <property type="project" value="TreeGrafter"/>
</dbReference>
<dbReference type="PANTHER" id="PTHR43814:SF1">
    <property type="entry name" value="ARGININOSUCCINATE LYASE"/>
    <property type="match status" value="1"/>
</dbReference>
<dbReference type="PANTHER" id="PTHR43814">
    <property type="entry name" value="ARGININOSUCCINATE LYASE"/>
    <property type="match status" value="1"/>
</dbReference>
<dbReference type="InterPro" id="IPR022761">
    <property type="entry name" value="Fumarate_lyase_N"/>
</dbReference>
<keyword evidence="6 7" id="KW-0456">Lyase</keyword>
<dbReference type="HAMAP" id="MF_00006">
    <property type="entry name" value="Arg_succ_lyase"/>
    <property type="match status" value="1"/>
</dbReference>
<keyword evidence="7" id="KW-0963">Cytoplasm</keyword>
<dbReference type="Pfam" id="PF14698">
    <property type="entry name" value="ASL_C2"/>
    <property type="match status" value="1"/>
</dbReference>
<evidence type="ECO:0000256" key="3">
    <source>
        <dbReference type="ARBA" id="ARBA00012338"/>
    </source>
</evidence>
<dbReference type="InterPro" id="IPR024083">
    <property type="entry name" value="Fumarase/histidase_N"/>
</dbReference>
<comment type="subcellular location">
    <subcellularLocation>
        <location evidence="7">Cytoplasm</location>
    </subcellularLocation>
</comment>
<dbReference type="EMBL" id="LO017727">
    <property type="protein sequence ID" value="CRH07598.1"/>
    <property type="molecule type" value="Genomic_DNA"/>
</dbReference>
<dbReference type="EC" id="4.3.2.1" evidence="3 7"/>
<dbReference type="Gene3D" id="1.10.40.30">
    <property type="entry name" value="Fumarase/aspartase (C-terminal domain)"/>
    <property type="match status" value="1"/>
</dbReference>
<keyword evidence="4 7" id="KW-0055">Arginine biosynthesis</keyword>
<dbReference type="Gene3D" id="1.20.200.10">
    <property type="entry name" value="Fumarase/aspartase (Central domain)"/>
    <property type="match status" value="1"/>
</dbReference>
<evidence type="ECO:0000256" key="7">
    <source>
        <dbReference type="HAMAP-Rule" id="MF_00006"/>
    </source>
</evidence>
<dbReference type="InterPro" id="IPR009049">
    <property type="entry name" value="Argininosuccinate_lyase"/>
</dbReference>
<dbReference type="Pfam" id="PF00206">
    <property type="entry name" value="Lyase_1"/>
    <property type="match status" value="1"/>
</dbReference>
<evidence type="ECO:0000256" key="2">
    <source>
        <dbReference type="ARBA" id="ARBA00004941"/>
    </source>
</evidence>
<dbReference type="Gene3D" id="1.10.275.10">
    <property type="entry name" value="Fumarase/aspartase (N-terminal domain)"/>
    <property type="match status" value="1"/>
</dbReference>
<dbReference type="SUPFAM" id="SSF48557">
    <property type="entry name" value="L-aspartase-like"/>
    <property type="match status" value="1"/>
</dbReference>
<evidence type="ECO:0000256" key="6">
    <source>
        <dbReference type="ARBA" id="ARBA00023239"/>
    </source>
</evidence>
<dbReference type="UniPathway" id="UPA00068">
    <property type="reaction ID" value="UER00114"/>
</dbReference>
<proteinExistence type="inferred from homology"/>
<evidence type="ECO:0000259" key="8">
    <source>
        <dbReference type="Pfam" id="PF00206"/>
    </source>
</evidence>
<comment type="pathway">
    <text evidence="2 7">Amino-acid biosynthesis; L-arginine biosynthesis; L-arginine from L-ornithine and carbamoyl phosphate: step 3/3.</text>
</comment>
<dbReference type="AlphaFoldDB" id="A0A1S7LLS0"/>
<dbReference type="InterPro" id="IPR008948">
    <property type="entry name" value="L-Aspartase-like"/>
</dbReference>
<keyword evidence="5 7" id="KW-0028">Amino-acid biosynthesis</keyword>
<evidence type="ECO:0000313" key="10">
    <source>
        <dbReference type="EMBL" id="CRH07598.1"/>
    </source>
</evidence>
<organism evidence="10">
    <name type="scientific">Magnetococcus massalia (strain MO-1)</name>
    <dbReference type="NCBI Taxonomy" id="451514"/>
    <lineage>
        <taxon>Bacteria</taxon>
        <taxon>Pseudomonadati</taxon>
        <taxon>Pseudomonadota</taxon>
        <taxon>Magnetococcia</taxon>
        <taxon>Magnetococcales</taxon>
        <taxon>Magnetococcaceae</taxon>
        <taxon>Magnetococcus</taxon>
    </lineage>
</organism>
<dbReference type="PRINTS" id="PR00149">
    <property type="entry name" value="FUMRATELYASE"/>
</dbReference>
<protein>
    <recommendedName>
        <fullName evidence="3 7">Argininosuccinate lyase</fullName>
        <shortName evidence="7">ASAL</shortName>
        <ecNumber evidence="3 7">4.3.2.1</ecNumber>
    </recommendedName>
    <alternativeName>
        <fullName evidence="7">Arginosuccinase</fullName>
    </alternativeName>
</protein>
<dbReference type="PRINTS" id="PR00145">
    <property type="entry name" value="ARGSUCLYASE"/>
</dbReference>
<feature type="domain" description="Fumarate lyase N-terminal" evidence="8">
    <location>
        <begin position="7"/>
        <end position="301"/>
    </location>
</feature>
<dbReference type="InterPro" id="IPR029419">
    <property type="entry name" value="Arg_succ_lyase_C"/>
</dbReference>
<dbReference type="FunFam" id="1.10.275.10:FF:000002">
    <property type="entry name" value="Argininosuccinate lyase"/>
    <property type="match status" value="1"/>
</dbReference>
<comment type="similarity">
    <text evidence="7">Belongs to the lyase 1 family. Argininosuccinate lyase subfamily.</text>
</comment>
<name>A0A1S7LLS0_MAGMO</name>
<dbReference type="FunFam" id="1.20.200.10:FF:000015">
    <property type="entry name" value="argininosuccinate lyase isoform X2"/>
    <property type="match status" value="1"/>
</dbReference>
<dbReference type="PROSITE" id="PS00163">
    <property type="entry name" value="FUMARATE_LYASES"/>
    <property type="match status" value="1"/>
</dbReference>
<dbReference type="GO" id="GO:0004056">
    <property type="term" value="F:argininosuccinate lyase activity"/>
    <property type="evidence" value="ECO:0007669"/>
    <property type="project" value="UniProtKB-UniRule"/>
</dbReference>
<gene>
    <name evidence="7 10" type="primary">argH</name>
    <name evidence="10" type="ORF">MAGMO_3462</name>
</gene>
<dbReference type="InterPro" id="IPR020557">
    <property type="entry name" value="Fumarate_lyase_CS"/>
</dbReference>
<accession>A0A1S7LLS0</accession>
<feature type="domain" description="Argininosuccinate lyase C-terminal" evidence="9">
    <location>
        <begin position="364"/>
        <end position="432"/>
    </location>
</feature>
<dbReference type="InterPro" id="IPR000362">
    <property type="entry name" value="Fumarate_lyase_fam"/>
</dbReference>
<evidence type="ECO:0000259" key="9">
    <source>
        <dbReference type="Pfam" id="PF14698"/>
    </source>
</evidence>
<dbReference type="GO" id="GO:0042450">
    <property type="term" value="P:L-arginine biosynthetic process via ornithine"/>
    <property type="evidence" value="ECO:0007669"/>
    <property type="project" value="UniProtKB-UniRule"/>
</dbReference>
<dbReference type="FunFam" id="1.10.40.30:FF:000001">
    <property type="entry name" value="Argininosuccinate lyase"/>
    <property type="match status" value="1"/>
</dbReference>
<dbReference type="NCBIfam" id="TIGR00838">
    <property type="entry name" value="argH"/>
    <property type="match status" value="1"/>
</dbReference>
<dbReference type="CDD" id="cd01359">
    <property type="entry name" value="Argininosuccinate_lyase"/>
    <property type="match status" value="1"/>
</dbReference>
<evidence type="ECO:0000256" key="4">
    <source>
        <dbReference type="ARBA" id="ARBA00022571"/>
    </source>
</evidence>
<evidence type="ECO:0000256" key="5">
    <source>
        <dbReference type="ARBA" id="ARBA00022605"/>
    </source>
</evidence>
<reference evidence="10" key="1">
    <citation type="submission" date="2015-04" db="EMBL/GenBank/DDBJ databases">
        <authorList>
            <person name="Syromyatnikov M.Y."/>
            <person name="Popov V.N."/>
        </authorList>
    </citation>
    <scope>NUCLEOTIDE SEQUENCE</scope>
    <source>
        <strain evidence="10">MO-1</strain>
    </source>
</reference>